<protein>
    <recommendedName>
        <fullName evidence="1">citrate lyase holo-[acyl-carrier protein] synthase</fullName>
        <ecNumber evidence="1">2.7.7.61</ecNumber>
    </recommendedName>
</protein>
<keyword evidence="3" id="KW-0548">Nucleotidyltransferase</keyword>
<keyword evidence="6" id="KW-1185">Reference proteome</keyword>
<dbReference type="EC" id="2.7.7.61" evidence="1"/>
<evidence type="ECO:0000256" key="2">
    <source>
        <dbReference type="ARBA" id="ARBA00022679"/>
    </source>
</evidence>
<gene>
    <name evidence="5" type="ORF">A5886_002615</name>
</gene>
<dbReference type="Proteomes" id="UP000195043">
    <property type="component" value="Unassembled WGS sequence"/>
</dbReference>
<dbReference type="NCBIfam" id="NF002383">
    <property type="entry name" value="PRK01392.1"/>
    <property type="match status" value="1"/>
</dbReference>
<dbReference type="OrthoDB" id="3196716at2"/>
<organism evidence="5 6">
    <name type="scientific">Candidatus Enterococcus testudinis</name>
    <dbReference type="NCBI Taxonomy" id="1834191"/>
    <lineage>
        <taxon>Bacteria</taxon>
        <taxon>Bacillati</taxon>
        <taxon>Bacillota</taxon>
        <taxon>Bacilli</taxon>
        <taxon>Lactobacillales</taxon>
        <taxon>Enterococcaceae</taxon>
        <taxon>Enterococcus</taxon>
    </lineage>
</organism>
<proteinExistence type="predicted"/>
<keyword evidence="2" id="KW-0808">Transferase</keyword>
<dbReference type="Pfam" id="PF03802">
    <property type="entry name" value="CitX"/>
    <property type="match status" value="1"/>
</dbReference>
<sequence length="183" mass="20775">MWSKMYEALFNGPVITLADMLDARENRAATQLELLLADPKASLIVATMNIPGPIKSSDMLKNVFETLIIEIEEVAKDTVPIANLYRNPPTGPEYFLVLPIDKYVLKKRMVQIESSHPYGRLLDLDVLYLDEDSNQVVPVSRTELGLATRTCFVCGQPAKECGRSRKHSMDEMYREIQKIIEEE</sequence>
<accession>A0A242A904</accession>
<dbReference type="InterPro" id="IPR005551">
    <property type="entry name" value="CitX"/>
</dbReference>
<evidence type="ECO:0000256" key="1">
    <source>
        <dbReference type="ARBA" id="ARBA00012524"/>
    </source>
</evidence>
<evidence type="ECO:0000313" key="6">
    <source>
        <dbReference type="Proteomes" id="UP000195043"/>
    </source>
</evidence>
<evidence type="ECO:0000256" key="3">
    <source>
        <dbReference type="ARBA" id="ARBA00022695"/>
    </source>
</evidence>
<dbReference type="EMBL" id="NGKU01000001">
    <property type="protein sequence ID" value="OTN77515.1"/>
    <property type="molecule type" value="Genomic_DNA"/>
</dbReference>
<dbReference type="AlphaFoldDB" id="A0A242A904"/>
<reference evidence="5 6" key="1">
    <citation type="submission" date="2017-05" db="EMBL/GenBank/DDBJ databases">
        <title>The Genome Sequence of Enterococcus sp. 8G7_MSG3316.</title>
        <authorList>
            <consortium name="The Broad Institute Genomics Platform"/>
            <consortium name="The Broad Institute Genomic Center for Infectious Diseases"/>
            <person name="Earl A."/>
            <person name="Manson A."/>
            <person name="Schwartman J."/>
            <person name="Gilmore M."/>
            <person name="Abouelleil A."/>
            <person name="Cao P."/>
            <person name="Chapman S."/>
            <person name="Cusick C."/>
            <person name="Shea T."/>
            <person name="Young S."/>
            <person name="Neafsey D."/>
            <person name="Nusbaum C."/>
            <person name="Birren B."/>
        </authorList>
    </citation>
    <scope>NUCLEOTIDE SEQUENCE [LARGE SCALE GENOMIC DNA]</scope>
    <source>
        <strain evidence="5 6">8G7_MSG3316</strain>
    </source>
</reference>
<comment type="catalytic activity">
    <reaction evidence="4">
        <text>apo-[citrate lyase ACP] + 2'-(5''-triphospho-alpha-D-ribosyl)-3'-dephospho-CoA = holo-[citrate lyase ACP] + diphosphate</text>
        <dbReference type="Rhea" id="RHEA:16333"/>
        <dbReference type="Rhea" id="RHEA-COMP:10157"/>
        <dbReference type="Rhea" id="RHEA-COMP:10158"/>
        <dbReference type="ChEBI" id="CHEBI:29999"/>
        <dbReference type="ChEBI" id="CHEBI:33019"/>
        <dbReference type="ChEBI" id="CHEBI:61378"/>
        <dbReference type="ChEBI" id="CHEBI:82683"/>
        <dbReference type="EC" id="2.7.7.61"/>
    </reaction>
</comment>
<name>A0A242A904_9ENTE</name>
<evidence type="ECO:0000256" key="4">
    <source>
        <dbReference type="ARBA" id="ARBA00048574"/>
    </source>
</evidence>
<dbReference type="GO" id="GO:0051191">
    <property type="term" value="P:prosthetic group biosynthetic process"/>
    <property type="evidence" value="ECO:0007669"/>
    <property type="project" value="InterPro"/>
</dbReference>
<comment type="caution">
    <text evidence="5">The sequence shown here is derived from an EMBL/GenBank/DDBJ whole genome shotgun (WGS) entry which is preliminary data.</text>
</comment>
<dbReference type="STRING" id="1834191.A5886_002615"/>
<dbReference type="NCBIfam" id="TIGR03124">
    <property type="entry name" value="citrate_citX"/>
    <property type="match status" value="1"/>
</dbReference>
<dbReference type="GO" id="GO:0050519">
    <property type="term" value="F:holo-citrate lyase synthase activity"/>
    <property type="evidence" value="ECO:0007669"/>
    <property type="project" value="UniProtKB-EC"/>
</dbReference>
<evidence type="ECO:0000313" key="5">
    <source>
        <dbReference type="EMBL" id="OTN77515.1"/>
    </source>
</evidence>